<keyword evidence="2" id="KW-1185">Reference proteome</keyword>
<reference evidence="1 2" key="1">
    <citation type="submission" date="2019-12" db="EMBL/GenBank/DDBJ databases">
        <title>Novel species isolated from a subtropical stream in China.</title>
        <authorList>
            <person name="Lu H."/>
        </authorList>
    </citation>
    <scope>NUCLEOTIDE SEQUENCE [LARGE SCALE GENOMIC DNA]</scope>
    <source>
        <strain evidence="1 2">FT94W</strain>
    </source>
</reference>
<dbReference type="EMBL" id="WWCO01000025">
    <property type="protein sequence ID" value="MYM37239.1"/>
    <property type="molecule type" value="Genomic_DNA"/>
</dbReference>
<dbReference type="Proteomes" id="UP000449678">
    <property type="component" value="Unassembled WGS sequence"/>
</dbReference>
<name>A0ABW9VF39_9BURK</name>
<organism evidence="1 2">
    <name type="scientific">Duganella lactea</name>
    <dbReference type="NCBI Taxonomy" id="2692173"/>
    <lineage>
        <taxon>Bacteria</taxon>
        <taxon>Pseudomonadati</taxon>
        <taxon>Pseudomonadota</taxon>
        <taxon>Betaproteobacteria</taxon>
        <taxon>Burkholderiales</taxon>
        <taxon>Oxalobacteraceae</taxon>
        <taxon>Telluria group</taxon>
        <taxon>Duganella</taxon>
    </lineage>
</organism>
<proteinExistence type="predicted"/>
<comment type="caution">
    <text evidence="1">The sequence shown here is derived from an EMBL/GenBank/DDBJ whole genome shotgun (WGS) entry which is preliminary data.</text>
</comment>
<evidence type="ECO:0000313" key="1">
    <source>
        <dbReference type="EMBL" id="MYM37239.1"/>
    </source>
</evidence>
<gene>
    <name evidence="1" type="ORF">GTP38_23210</name>
</gene>
<sequence length="162" mass="18058">MNIHDQLVRELTYAETIILKMLKHMTVAQKSAAGIEIEEAGASGEGMTRHHERRAVLMLVSAVQMYSKGTTHIDFSTEGTNAPEKETAPLFCKECKHHQPPHHKDWDRCNAVEVREIDLVSGYVKPRCHDVRKDKHGACGPEGKRYQPATNAAAGLPHILSL</sequence>
<accession>A0ABW9VF39</accession>
<evidence type="ECO:0000313" key="2">
    <source>
        <dbReference type="Proteomes" id="UP000449678"/>
    </source>
</evidence>
<dbReference type="RefSeq" id="WP_160992582.1">
    <property type="nucleotide sequence ID" value="NZ_WWCO01000025.1"/>
</dbReference>
<protein>
    <submittedName>
        <fullName evidence="1">Uncharacterized protein</fullName>
    </submittedName>
</protein>